<name>F0V247_MYCS3</name>
<dbReference type="Proteomes" id="UP000008645">
    <property type="component" value="Chromosome"/>
</dbReference>
<dbReference type="EMBL" id="FQ790233">
    <property type="protein sequence ID" value="CBZ40728.1"/>
    <property type="molecule type" value="Genomic_DNA"/>
</dbReference>
<protein>
    <submittedName>
        <fullName evidence="1">Uncharacterized protein</fullName>
    </submittedName>
</protein>
<dbReference type="KEGG" id="msk:MSUIS_06350"/>
<sequence>MKALKIVTLTTFTIASLGGGYELSKVIFPNYVGEDKVLWETVRVGSDGSRNCEFLEQLKEGDNLEEIIKNWDKNNKVKKTCSTYWSNSVIGSNKRDKEQNKEKKELWIRGKGKEDFQKLLTNESLGDILGLDSFDGSASTESLKQFCDVDETSQNNWITVKCPKKDISQITN</sequence>
<evidence type="ECO:0000313" key="2">
    <source>
        <dbReference type="Proteomes" id="UP000008645"/>
    </source>
</evidence>
<evidence type="ECO:0000313" key="1">
    <source>
        <dbReference type="EMBL" id="CBZ40728.1"/>
    </source>
</evidence>
<dbReference type="RefSeq" id="WP_013609330.1">
    <property type="nucleotide sequence ID" value="NC_015153.1"/>
</dbReference>
<proteinExistence type="predicted"/>
<dbReference type="HOGENOM" id="CLU_113278_0_0_14"/>
<gene>
    <name evidence="1" type="ORF">MSUIS_06350</name>
</gene>
<reference evidence="1 2" key="1">
    <citation type="journal article" date="2011" name="J. Bacteriol.">
        <title>Complete genome sequence of the hemotrophic Mycoplasma suis strain KI3806.</title>
        <authorList>
            <person name="Oehlerking J."/>
            <person name="Kube M."/>
            <person name="Felder K.M."/>
            <person name="Matter D."/>
            <person name="Wittenbrink M.M."/>
            <person name="Schwarzenbach S."/>
            <person name="Kramer M.M."/>
            <person name="Hoelzle K."/>
            <person name="Hoelzle L.E."/>
        </authorList>
    </citation>
    <scope>NUCLEOTIDE SEQUENCE [LARGE SCALE GENOMIC DNA]</scope>
    <source>
        <strain evidence="2">KI_3806</strain>
    </source>
</reference>
<dbReference type="AlphaFoldDB" id="F0V247"/>
<accession>F0V247</accession>
<organism evidence="1 2">
    <name type="scientific">Mycoplasma suis (strain KI_3806)</name>
    <dbReference type="NCBI Taxonomy" id="708248"/>
    <lineage>
        <taxon>Bacteria</taxon>
        <taxon>Bacillati</taxon>
        <taxon>Mycoplasmatota</taxon>
        <taxon>Mollicutes</taxon>
        <taxon>Mycoplasmataceae</taxon>
        <taxon>Mycoplasma</taxon>
    </lineage>
</organism>